<name>A0ABQ6N9I3_9STRA</name>
<proteinExistence type="predicted"/>
<feature type="non-terminal residue" evidence="2">
    <location>
        <position position="200"/>
    </location>
</feature>
<gene>
    <name evidence="2" type="ORF">TeGR_g6408</name>
</gene>
<evidence type="ECO:0008006" key="4">
    <source>
        <dbReference type="Google" id="ProtNLM"/>
    </source>
</evidence>
<feature type="region of interest" description="Disordered" evidence="1">
    <location>
        <begin position="57"/>
        <end position="97"/>
    </location>
</feature>
<comment type="caution">
    <text evidence="2">The sequence shown here is derived from an EMBL/GenBank/DDBJ whole genome shotgun (WGS) entry which is preliminary data.</text>
</comment>
<accession>A0ABQ6N9I3</accession>
<dbReference type="Proteomes" id="UP001165060">
    <property type="component" value="Unassembled WGS sequence"/>
</dbReference>
<keyword evidence="3" id="KW-1185">Reference proteome</keyword>
<reference evidence="2 3" key="1">
    <citation type="journal article" date="2023" name="Commun. Biol.">
        <title>Genome analysis of Parmales, the sister group of diatoms, reveals the evolutionary specialization of diatoms from phago-mixotrophs to photoautotrophs.</title>
        <authorList>
            <person name="Ban H."/>
            <person name="Sato S."/>
            <person name="Yoshikawa S."/>
            <person name="Yamada K."/>
            <person name="Nakamura Y."/>
            <person name="Ichinomiya M."/>
            <person name="Sato N."/>
            <person name="Blanc-Mathieu R."/>
            <person name="Endo H."/>
            <person name="Kuwata A."/>
            <person name="Ogata H."/>
        </authorList>
    </citation>
    <scope>NUCLEOTIDE SEQUENCE [LARGE SCALE GENOMIC DNA]</scope>
</reference>
<protein>
    <recommendedName>
        <fullName evidence="4">SWIM-type domain-containing protein</fullName>
    </recommendedName>
</protein>
<evidence type="ECO:0000313" key="2">
    <source>
        <dbReference type="EMBL" id="GMI50628.1"/>
    </source>
</evidence>
<sequence length="200" mass="20574">MLVSSCAGAPTLAPPSGALAPCLRTSCLEAAACEGGLAFVPRASFGADLSEDEAAAPAVFSLSSGDDADDVPQPPSEKPRPRRPAEAEKPRPRRPNVDDAVFSCTCPGWKFQGKGGGALRTCKHVRGLLGEAADALRMGAPAPPFAAAKPKKRKAKQAPAGDASIEGLVSLAEPYKPEKHAVAGHVVAEKLDGMRCIVRG</sequence>
<evidence type="ECO:0000256" key="1">
    <source>
        <dbReference type="SAM" id="MobiDB-lite"/>
    </source>
</evidence>
<organism evidence="2 3">
    <name type="scientific">Tetraparma gracilis</name>
    <dbReference type="NCBI Taxonomy" id="2962635"/>
    <lineage>
        <taxon>Eukaryota</taxon>
        <taxon>Sar</taxon>
        <taxon>Stramenopiles</taxon>
        <taxon>Ochrophyta</taxon>
        <taxon>Bolidophyceae</taxon>
        <taxon>Parmales</taxon>
        <taxon>Triparmaceae</taxon>
        <taxon>Tetraparma</taxon>
    </lineage>
</organism>
<evidence type="ECO:0000313" key="3">
    <source>
        <dbReference type="Proteomes" id="UP001165060"/>
    </source>
</evidence>
<dbReference type="EMBL" id="BRYB01006930">
    <property type="protein sequence ID" value="GMI50628.1"/>
    <property type="molecule type" value="Genomic_DNA"/>
</dbReference>
<feature type="compositionally biased region" description="Basic and acidic residues" evidence="1">
    <location>
        <begin position="77"/>
        <end position="90"/>
    </location>
</feature>